<gene>
    <name evidence="1" type="ORF">CLODIP_2_CD06380</name>
</gene>
<evidence type="ECO:0000313" key="1">
    <source>
        <dbReference type="EMBL" id="CAB3374563.1"/>
    </source>
</evidence>
<dbReference type="Gene3D" id="3.40.220.10">
    <property type="entry name" value="Leucine Aminopeptidase, subunit E, domain 1"/>
    <property type="match status" value="1"/>
</dbReference>
<dbReference type="Proteomes" id="UP000494165">
    <property type="component" value="Unassembled WGS sequence"/>
</dbReference>
<comment type="caution">
    <text evidence="1">The sequence shown here is derived from an EMBL/GenBank/DDBJ whole genome shotgun (WGS) entry which is preliminary data.</text>
</comment>
<organism evidence="1 2">
    <name type="scientific">Cloeon dipterum</name>
    <dbReference type="NCBI Taxonomy" id="197152"/>
    <lineage>
        <taxon>Eukaryota</taxon>
        <taxon>Metazoa</taxon>
        <taxon>Ecdysozoa</taxon>
        <taxon>Arthropoda</taxon>
        <taxon>Hexapoda</taxon>
        <taxon>Insecta</taxon>
        <taxon>Pterygota</taxon>
        <taxon>Palaeoptera</taxon>
        <taxon>Ephemeroptera</taxon>
        <taxon>Pisciforma</taxon>
        <taxon>Baetidae</taxon>
        <taxon>Cloeon</taxon>
    </lineage>
</organism>
<dbReference type="SUPFAM" id="SSF52949">
    <property type="entry name" value="Macro domain-like"/>
    <property type="match status" value="1"/>
</dbReference>
<accession>A0A8S1CZF8</accession>
<proteinExistence type="predicted"/>
<keyword evidence="2" id="KW-1185">Reference proteome</keyword>
<reference evidence="1 2" key="1">
    <citation type="submission" date="2020-04" db="EMBL/GenBank/DDBJ databases">
        <authorList>
            <person name="Alioto T."/>
            <person name="Alioto T."/>
            <person name="Gomez Garrido J."/>
        </authorList>
    </citation>
    <scope>NUCLEOTIDE SEQUENCE [LARGE SCALE GENOMIC DNA]</scope>
</reference>
<protein>
    <submittedName>
        <fullName evidence="1">Uncharacterized protein</fullName>
    </submittedName>
</protein>
<dbReference type="AlphaFoldDB" id="A0A8S1CZF8"/>
<sequence>MAFPKLEKSDDTPYTNQYLDECAELNEALEDGASLAVEGSKCSFVEHTGNLWEAKEEVKVHVVGSDFVMGVGVARDYAELAGRPDVEPNEAGVGEVATQDSDAIGGTIWHLVTKEKSHYKIYKKSEPFVINVKKSLKKLAEELKKEELEEVAMSFLCSSSDKMNRVWILKQLYDELKDVNIKVHFYVGAVRCSLQFQGTLLQLPHLFKAQVQGLIQF</sequence>
<dbReference type="InterPro" id="IPR043472">
    <property type="entry name" value="Macro_dom-like"/>
</dbReference>
<dbReference type="EMBL" id="CADEPI010000100">
    <property type="protein sequence ID" value="CAB3374563.1"/>
    <property type="molecule type" value="Genomic_DNA"/>
</dbReference>
<name>A0A8S1CZF8_9INSE</name>
<evidence type="ECO:0000313" key="2">
    <source>
        <dbReference type="Proteomes" id="UP000494165"/>
    </source>
</evidence>